<dbReference type="Proteomes" id="UP000268499">
    <property type="component" value="Segment"/>
</dbReference>
<sequence length="53" mass="5878">MSLVIPTRIAIPLNRVGELETSKYSERGYELTLIAIDRELKICGKLGSCPEIS</sequence>
<evidence type="ECO:0000313" key="2">
    <source>
        <dbReference type="Proteomes" id="UP000268499"/>
    </source>
</evidence>
<organism evidence="1 2">
    <name type="scientific">Salmonella phage Seafire</name>
    <dbReference type="NCBI Taxonomy" id="2483612"/>
    <lineage>
        <taxon>Viruses</taxon>
        <taxon>Duplodnaviria</taxon>
        <taxon>Heunggongvirae</taxon>
        <taxon>Uroviricota</taxon>
        <taxon>Caudoviricetes</taxon>
        <taxon>Demerecviridae</taxon>
        <taxon>Markadamsvirinae</taxon>
        <taxon>Epseptimavirus</taxon>
        <taxon>Epseptimavirus seafire</taxon>
    </lineage>
</organism>
<evidence type="ECO:0000313" key="1">
    <source>
        <dbReference type="EMBL" id="AZF87979.1"/>
    </source>
</evidence>
<name>A0A3G8F231_9CAUD</name>
<reference evidence="1 2" key="1">
    <citation type="journal article" date="2019" name="Microbiol. Resour. Announc.">
        <title>Complete Genome Sequence of Salmonella enterica Serovar Enteritidis Siphophage Seafire.</title>
        <authorList>
            <person name="Hartman S."/>
            <person name="Zeng C."/>
            <person name="O'Leary C."/>
            <person name="Newkirk H."/>
            <person name="Kongari R."/>
            <person name="Gill J."/>
            <person name="Liu M."/>
        </authorList>
    </citation>
    <scope>NUCLEOTIDE SEQUENCE [LARGE SCALE GENOMIC DNA]</scope>
</reference>
<proteinExistence type="predicted"/>
<protein>
    <submittedName>
        <fullName evidence="1">Uncharacterized protein</fullName>
    </submittedName>
</protein>
<dbReference type="EMBL" id="MK050846">
    <property type="protein sequence ID" value="AZF87979.1"/>
    <property type="molecule type" value="Genomic_DNA"/>
</dbReference>
<accession>A0A3G8F231</accession>
<gene>
    <name evidence="1" type="ORF">CPT_Seafire_118</name>
</gene>
<keyword evidence="2" id="KW-1185">Reference proteome</keyword>